<evidence type="ECO:0000256" key="1">
    <source>
        <dbReference type="SAM" id="MobiDB-lite"/>
    </source>
</evidence>
<feature type="region of interest" description="Disordered" evidence="1">
    <location>
        <begin position="39"/>
        <end position="72"/>
    </location>
</feature>
<comment type="caution">
    <text evidence="2">The sequence shown here is derived from an EMBL/GenBank/DDBJ whole genome shotgun (WGS) entry which is preliminary data.</text>
</comment>
<name>A0A1S2QRF7_9ACTN</name>
<organism evidence="2 3">
    <name type="scientific">Streptomyces monashensis</name>
    <dbReference type="NCBI Taxonomy" id="1678012"/>
    <lineage>
        <taxon>Bacteria</taxon>
        <taxon>Bacillati</taxon>
        <taxon>Actinomycetota</taxon>
        <taxon>Actinomycetes</taxon>
        <taxon>Kitasatosporales</taxon>
        <taxon>Streptomycetaceae</taxon>
        <taxon>Streptomyces</taxon>
    </lineage>
</organism>
<gene>
    <name evidence="2" type="ORF">BIV23_00185</name>
</gene>
<keyword evidence="3" id="KW-1185">Reference proteome</keyword>
<accession>A0A1S2QRF7</accession>
<evidence type="ECO:0000313" key="2">
    <source>
        <dbReference type="EMBL" id="OIK08201.1"/>
    </source>
</evidence>
<dbReference type="Proteomes" id="UP000179642">
    <property type="component" value="Unassembled WGS sequence"/>
</dbReference>
<evidence type="ECO:0000313" key="3">
    <source>
        <dbReference type="Proteomes" id="UP000179642"/>
    </source>
</evidence>
<protein>
    <submittedName>
        <fullName evidence="2">Uncharacterized protein</fullName>
    </submittedName>
</protein>
<sequence length="72" mass="7859">MLVSGDTYALLHLARMREKAGDLPAADALYKQAADAGSTEAPWTFDGADRQGCPQQRWPYGLDPEGKPTPPW</sequence>
<proteinExistence type="predicted"/>
<dbReference type="EMBL" id="MLYO01000004">
    <property type="protein sequence ID" value="OIK08201.1"/>
    <property type="molecule type" value="Genomic_DNA"/>
</dbReference>
<dbReference type="AlphaFoldDB" id="A0A1S2QRF7"/>
<reference evidence="2 3" key="1">
    <citation type="submission" date="2016-10" db="EMBL/GenBank/DDBJ databases">
        <title>Genome sequence of Streptomyces sp. MUSC 1.</title>
        <authorList>
            <person name="Lee L.-H."/>
            <person name="Ser H.-L."/>
            <person name="Law J.W.-F."/>
        </authorList>
    </citation>
    <scope>NUCLEOTIDE SEQUENCE [LARGE SCALE GENOMIC DNA]</scope>
    <source>
        <strain evidence="2 3">MUSC 1</strain>
    </source>
</reference>